<comment type="subcellular location">
    <subcellularLocation>
        <location evidence="2">Cell surface</location>
    </subcellularLocation>
    <subcellularLocation>
        <location evidence="9">Cytoplasm</location>
    </subcellularLocation>
    <subcellularLocation>
        <location evidence="8">Secreted</location>
        <location evidence="8">Capsule</location>
    </subcellularLocation>
    <subcellularLocation>
        <location evidence="1">Secreted</location>
        <location evidence="1">Cell wall</location>
    </subcellularLocation>
</comment>
<gene>
    <name evidence="9 13" type="primary">groL</name>
    <name evidence="9" type="synonym">groEL</name>
    <name evidence="13" type="ORF">C8046_15915</name>
</gene>
<dbReference type="Proteomes" id="UP000245166">
    <property type="component" value="Unassembled WGS sequence"/>
</dbReference>
<feature type="binding site" evidence="9">
    <location>
        <position position="413"/>
    </location>
    <ligand>
        <name>ATP</name>
        <dbReference type="ChEBI" id="CHEBI:30616"/>
    </ligand>
</feature>
<keyword evidence="5 9" id="KW-0067">ATP-binding</keyword>
<evidence type="ECO:0000256" key="3">
    <source>
        <dbReference type="ARBA" id="ARBA00006607"/>
    </source>
</evidence>
<feature type="binding site" evidence="9">
    <location>
        <position position="493"/>
    </location>
    <ligand>
        <name>ATP</name>
        <dbReference type="ChEBI" id="CHEBI:30616"/>
    </ligand>
</feature>
<dbReference type="EC" id="5.6.1.7" evidence="9"/>
<dbReference type="SUPFAM" id="SSF48592">
    <property type="entry name" value="GroEL equatorial domain-like"/>
    <property type="match status" value="1"/>
</dbReference>
<dbReference type="RefSeq" id="WP_109230289.1">
    <property type="nucleotide sequence ID" value="NZ_PYHR01000002.1"/>
</dbReference>
<dbReference type="NCBIfam" id="TIGR02348">
    <property type="entry name" value="GroEL"/>
    <property type="match status" value="1"/>
</dbReference>
<evidence type="ECO:0000256" key="7">
    <source>
        <dbReference type="ARBA" id="ARBA00023235"/>
    </source>
</evidence>
<dbReference type="CDD" id="cd03344">
    <property type="entry name" value="GroEL"/>
    <property type="match status" value="1"/>
</dbReference>
<dbReference type="Gene3D" id="1.10.560.10">
    <property type="entry name" value="GroEL-like equatorial domain"/>
    <property type="match status" value="1"/>
</dbReference>
<organism evidence="13 14">
    <name type="scientific">Serinibacter arcticus</name>
    <dbReference type="NCBI Taxonomy" id="1655435"/>
    <lineage>
        <taxon>Bacteria</taxon>
        <taxon>Bacillati</taxon>
        <taxon>Actinomycetota</taxon>
        <taxon>Actinomycetes</taxon>
        <taxon>Micrococcales</taxon>
        <taxon>Beutenbergiaceae</taxon>
        <taxon>Serinibacter</taxon>
    </lineage>
</organism>
<dbReference type="NCBIfam" id="NF009487">
    <property type="entry name" value="PRK12849.1"/>
    <property type="match status" value="1"/>
</dbReference>
<dbReference type="NCBIfam" id="NF009489">
    <property type="entry name" value="PRK12851.1"/>
    <property type="match status" value="1"/>
</dbReference>
<dbReference type="GO" id="GO:0005737">
    <property type="term" value="C:cytoplasm"/>
    <property type="evidence" value="ECO:0007669"/>
    <property type="project" value="UniProtKB-SubCell"/>
</dbReference>
<evidence type="ECO:0000256" key="10">
    <source>
        <dbReference type="RuleBase" id="RU000418"/>
    </source>
</evidence>
<evidence type="ECO:0000256" key="4">
    <source>
        <dbReference type="ARBA" id="ARBA00022741"/>
    </source>
</evidence>
<comment type="similarity">
    <text evidence="3 9 10">Belongs to the chaperonin (HSP60) family.</text>
</comment>
<dbReference type="NCBIfam" id="NF009488">
    <property type="entry name" value="PRK12850.1"/>
    <property type="match status" value="1"/>
</dbReference>
<protein>
    <recommendedName>
        <fullName evidence="9">Chaperonin GroEL</fullName>
        <ecNumber evidence="9">5.6.1.7</ecNumber>
    </recommendedName>
    <alternativeName>
        <fullName evidence="9">60 kDa chaperonin</fullName>
    </alternativeName>
    <alternativeName>
        <fullName evidence="9">Chaperonin-60</fullName>
        <shortName evidence="9">Cpn60</shortName>
    </alternativeName>
</protein>
<feature type="compositionally biased region" description="Gly residues" evidence="12">
    <location>
        <begin position="531"/>
        <end position="542"/>
    </location>
</feature>
<comment type="function">
    <text evidence="9 11">Together with its co-chaperonin GroES, plays an essential role in assisting protein folding. The GroEL-GroES system forms a nano-cage that allows encapsulation of the non-native substrate proteins and provides a physical environment optimized to promote and accelerate protein folding.</text>
</comment>
<evidence type="ECO:0000256" key="9">
    <source>
        <dbReference type="HAMAP-Rule" id="MF_00600"/>
    </source>
</evidence>
<feature type="binding site" evidence="9">
    <location>
        <begin position="29"/>
        <end position="32"/>
    </location>
    <ligand>
        <name>ATP</name>
        <dbReference type="ChEBI" id="CHEBI:30616"/>
    </ligand>
</feature>
<reference evidence="13 14" key="1">
    <citation type="submission" date="2018-03" db="EMBL/GenBank/DDBJ databases">
        <title>Genome assembly of novel Miniimonas species PCH200.</title>
        <authorList>
            <person name="Thakur V."/>
            <person name="Kumar V."/>
            <person name="Singh D."/>
        </authorList>
    </citation>
    <scope>NUCLEOTIDE SEQUENCE [LARGE SCALE GENOMIC DNA]</scope>
    <source>
        <strain evidence="13 14">PCH200</strain>
    </source>
</reference>
<comment type="caution">
    <text evidence="9">Lacks conserved residue(s) required for the propagation of feature annotation.</text>
</comment>
<dbReference type="HAMAP" id="MF_00600">
    <property type="entry name" value="CH60"/>
    <property type="match status" value="1"/>
</dbReference>
<evidence type="ECO:0000313" key="13">
    <source>
        <dbReference type="EMBL" id="PWD51908.1"/>
    </source>
</evidence>
<keyword evidence="7 9" id="KW-0413">Isomerase</keyword>
<dbReference type="Gene3D" id="3.30.260.10">
    <property type="entry name" value="TCP-1-like chaperonin intermediate domain"/>
    <property type="match status" value="1"/>
</dbReference>
<dbReference type="GO" id="GO:0016853">
    <property type="term" value="F:isomerase activity"/>
    <property type="evidence" value="ECO:0007669"/>
    <property type="project" value="UniProtKB-KW"/>
</dbReference>
<name>A0A2U1ZY39_9MICO</name>
<keyword evidence="6 9" id="KW-0143">Chaperone</keyword>
<sequence length="542" mass="57119">MAKIIAFDEEARRGMERGLNRLADAVRVTLGPKGRNVVLEKKWGAPTITNDGVSIAKEIELEEPLEKIGAELVKEVAKKTDDVAGDGTTTATVLAQALVREGLRNVAAGANPIALKRGIDKAVEAVTEALRTQAVEIETKEQIAATAAISANDPAIGELIAEAIDKVGKEGVITVEESNALGLELELTEGMRFDKGYLSAYFVTDQERQEAVLEDAYVLLVESKISTVKDLLPLLEKIIQSGKPLVIIAEDVDSEALATLVVNKIRNIFRSVAVKAPGFGDRRKAMLQDMAILTGGQVISETVGLTLENADLSVLGQARKVVITKDETTIVEGAGDADLIEGRVNQIRAEIENSDSDYDREKLQERLAKLAGGVAIIKAGAATEVELKERKHRIEDAVRNAKAAVEEGIVAGGGVALIQAGKVAFETLELEGDEATGANIVRVAIDAPLKQIAINAGLEGGVVAEKVRNLPSGHGLNAATGVYEDLLAAGVNDPVKVTRSALQNAASIAGLFLTTEAVVAEKPEKAQPMPAGGGDEMGGMGF</sequence>
<evidence type="ECO:0000313" key="14">
    <source>
        <dbReference type="Proteomes" id="UP000245166"/>
    </source>
</evidence>
<dbReference type="EMBL" id="PYHR01000002">
    <property type="protein sequence ID" value="PWD51908.1"/>
    <property type="molecule type" value="Genomic_DNA"/>
</dbReference>
<dbReference type="SUPFAM" id="SSF52029">
    <property type="entry name" value="GroEL apical domain-like"/>
    <property type="match status" value="1"/>
</dbReference>
<feature type="binding site" evidence="9">
    <location>
        <begin position="86"/>
        <end position="90"/>
    </location>
    <ligand>
        <name>ATP</name>
        <dbReference type="ChEBI" id="CHEBI:30616"/>
    </ligand>
</feature>
<evidence type="ECO:0000256" key="12">
    <source>
        <dbReference type="SAM" id="MobiDB-lite"/>
    </source>
</evidence>
<dbReference type="GO" id="GO:0051082">
    <property type="term" value="F:unfolded protein binding"/>
    <property type="evidence" value="ECO:0007669"/>
    <property type="project" value="UniProtKB-UniRule"/>
</dbReference>
<dbReference type="InterPro" id="IPR027409">
    <property type="entry name" value="GroEL-like_apical_dom_sf"/>
</dbReference>
<dbReference type="GO" id="GO:0009408">
    <property type="term" value="P:response to heat"/>
    <property type="evidence" value="ECO:0007669"/>
    <property type="project" value="UniProtKB-ARBA"/>
</dbReference>
<evidence type="ECO:0000256" key="11">
    <source>
        <dbReference type="RuleBase" id="RU000419"/>
    </source>
</evidence>
<dbReference type="InterPro" id="IPR027410">
    <property type="entry name" value="TCP-1-like_intermed_sf"/>
</dbReference>
<keyword evidence="14" id="KW-1185">Reference proteome</keyword>
<dbReference type="SUPFAM" id="SSF54849">
    <property type="entry name" value="GroEL-intermediate domain like"/>
    <property type="match status" value="1"/>
</dbReference>
<evidence type="ECO:0000256" key="6">
    <source>
        <dbReference type="ARBA" id="ARBA00023186"/>
    </source>
</evidence>
<dbReference type="InterPro" id="IPR027413">
    <property type="entry name" value="GROEL-like_equatorial_sf"/>
</dbReference>
<feature type="region of interest" description="Disordered" evidence="12">
    <location>
        <begin position="523"/>
        <end position="542"/>
    </location>
</feature>
<dbReference type="PANTHER" id="PTHR45633">
    <property type="entry name" value="60 KDA HEAT SHOCK PROTEIN, MITOCHONDRIAL"/>
    <property type="match status" value="1"/>
</dbReference>
<keyword evidence="9" id="KW-0963">Cytoplasm</keyword>
<dbReference type="GO" id="GO:0042026">
    <property type="term" value="P:protein refolding"/>
    <property type="evidence" value="ECO:0007669"/>
    <property type="project" value="UniProtKB-UniRule"/>
</dbReference>
<dbReference type="GO" id="GO:0140662">
    <property type="term" value="F:ATP-dependent protein folding chaperone"/>
    <property type="evidence" value="ECO:0007669"/>
    <property type="project" value="InterPro"/>
</dbReference>
<dbReference type="GO" id="GO:0005524">
    <property type="term" value="F:ATP binding"/>
    <property type="evidence" value="ECO:0007669"/>
    <property type="project" value="UniProtKB-UniRule"/>
</dbReference>
<dbReference type="InterPro" id="IPR018370">
    <property type="entry name" value="Chaperonin_Cpn60_CS"/>
</dbReference>
<dbReference type="AlphaFoldDB" id="A0A2U1ZY39"/>
<evidence type="ECO:0000256" key="2">
    <source>
        <dbReference type="ARBA" id="ARBA00004241"/>
    </source>
</evidence>
<dbReference type="PRINTS" id="PR00298">
    <property type="entry name" value="CHAPERONIN60"/>
</dbReference>
<feature type="binding site" evidence="9">
    <location>
        <begin position="477"/>
        <end position="479"/>
    </location>
    <ligand>
        <name>ATP</name>
        <dbReference type="ChEBI" id="CHEBI:30616"/>
    </ligand>
</feature>
<proteinExistence type="inferred from homology"/>
<evidence type="ECO:0000256" key="1">
    <source>
        <dbReference type="ARBA" id="ARBA00004191"/>
    </source>
</evidence>
<dbReference type="PROSITE" id="PS00296">
    <property type="entry name" value="CHAPERONINS_CPN60"/>
    <property type="match status" value="1"/>
</dbReference>
<dbReference type="FunFam" id="3.50.7.10:FF:000001">
    <property type="entry name" value="60 kDa chaperonin"/>
    <property type="match status" value="1"/>
</dbReference>
<dbReference type="OrthoDB" id="9766614at2"/>
<dbReference type="InterPro" id="IPR002423">
    <property type="entry name" value="Cpn60/GroEL/TCP-1"/>
</dbReference>
<dbReference type="InterPro" id="IPR001844">
    <property type="entry name" value="Cpn60/GroEL"/>
</dbReference>
<dbReference type="GO" id="GO:0042603">
    <property type="term" value="C:capsule"/>
    <property type="evidence" value="ECO:0007669"/>
    <property type="project" value="UniProtKB-SubCell"/>
</dbReference>
<comment type="caution">
    <text evidence="13">The sequence shown here is derived from an EMBL/GenBank/DDBJ whole genome shotgun (WGS) entry which is preliminary data.</text>
</comment>
<dbReference type="GO" id="GO:0009986">
    <property type="term" value="C:cell surface"/>
    <property type="evidence" value="ECO:0007669"/>
    <property type="project" value="UniProtKB-SubCell"/>
</dbReference>
<evidence type="ECO:0000256" key="8">
    <source>
        <dbReference type="ARBA" id="ARBA00025702"/>
    </source>
</evidence>
<dbReference type="NCBIfam" id="NF000592">
    <property type="entry name" value="PRK00013.1"/>
    <property type="match status" value="1"/>
</dbReference>
<dbReference type="Pfam" id="PF00118">
    <property type="entry name" value="Cpn60_TCP1"/>
    <property type="match status" value="1"/>
</dbReference>
<accession>A0A2U1ZY39</accession>
<comment type="subunit">
    <text evidence="9 11">Forms a cylinder of 14 subunits composed of two heptameric rings stacked back-to-back. Interacts with the co-chaperonin GroES.</text>
</comment>
<evidence type="ECO:0000256" key="5">
    <source>
        <dbReference type="ARBA" id="ARBA00022840"/>
    </source>
</evidence>
<keyword evidence="4 9" id="KW-0547">Nucleotide-binding</keyword>
<dbReference type="Gene3D" id="3.50.7.10">
    <property type="entry name" value="GroEL"/>
    <property type="match status" value="1"/>
</dbReference>